<evidence type="ECO:0000313" key="3">
    <source>
        <dbReference type="EMBL" id="QXH36143.1"/>
    </source>
</evidence>
<proteinExistence type="predicted"/>
<accession>A0ABX8MB90</accession>
<protein>
    <recommendedName>
        <fullName evidence="2">Dermonecrotic toxin N-terminal domain-containing protein</fullName>
    </recommendedName>
</protein>
<evidence type="ECO:0000256" key="1">
    <source>
        <dbReference type="SAM" id="Coils"/>
    </source>
</evidence>
<dbReference type="EMBL" id="CP077073">
    <property type="protein sequence ID" value="QXH36143.1"/>
    <property type="molecule type" value="Genomic_DNA"/>
</dbReference>
<evidence type="ECO:0000259" key="2">
    <source>
        <dbReference type="Pfam" id="PF20178"/>
    </source>
</evidence>
<reference evidence="3" key="1">
    <citation type="journal article" date="2021" name="Microorganisms">
        <title>The Ever-Expanding Pseudomonas Genus: Description of 43 New Species and Partition of the Pseudomonas putida Group.</title>
        <authorList>
            <person name="Girard L."/>
            <person name="Lood C."/>
            <person name="Hofte M."/>
            <person name="Vandamme P."/>
            <person name="Rokni-Zadeh H."/>
            <person name="van Noort V."/>
            <person name="Lavigne R."/>
            <person name="De Mot R."/>
        </authorList>
    </citation>
    <scope>NUCLEOTIDE SEQUENCE</scope>
    <source>
        <strain evidence="3">COW39</strain>
    </source>
</reference>
<name>A0ABX8MB90_9PSED</name>
<dbReference type="Proteomes" id="UP001047646">
    <property type="component" value="Chromosome"/>
</dbReference>
<gene>
    <name evidence="3" type="ORF">KSS95_04735</name>
</gene>
<feature type="coiled-coil region" evidence="1">
    <location>
        <begin position="1233"/>
        <end position="1264"/>
    </location>
</feature>
<evidence type="ECO:0000313" key="4">
    <source>
        <dbReference type="Proteomes" id="UP001047646"/>
    </source>
</evidence>
<dbReference type="Pfam" id="PF20178">
    <property type="entry name" value="ToxA_N"/>
    <property type="match status" value="1"/>
</dbReference>
<dbReference type="RefSeq" id="WP_217852092.1">
    <property type="nucleotide sequence ID" value="NZ_CP077073.1"/>
</dbReference>
<feature type="domain" description="Dermonecrotic toxin N-terminal" evidence="2">
    <location>
        <begin position="370"/>
        <end position="615"/>
    </location>
</feature>
<keyword evidence="1" id="KW-0175">Coiled coil</keyword>
<sequence length="1543" mass="171171">MSSAILPLFDFKAVVAQQFSGRPMLRQLLAEQLLALLVKKHPALARVTPKLASADALLLLIPDPDRPFSHRKPLLDVALQAALDGAALNLEAIDGRHFGLSLADPYRLPGATDRFEYLQINGCDAELDELLVTLVDRWCQAQVEYWRATASAGVSRDRWLQLLLKMAMLRNLPMQGLDSYQQSCVRGLLGPIAKQPTVFAVSVEMTSQGQRLSETQAGLLVTGEWDERQVILWCTPSSIIRAFDSLGDFATALCEELAGRHRFAEMTWHRQQLSGDVFAQQATLMLENMLERAQRVASAAGLEASEKVRLLDALSDPSQWFIDGYFVAPTGQAVLPPGVARAGVTSRFAYQEALFALALDQSTSQGARALDGIEDLQSYTRERLRQALLEDHPVDANYHSDDLILELKRAEGEPGGAAAGAGGGEPLADAGEKSLTDFAIGNLGSLHGAVITSVKHRDGQLIMPWLTVDYLRRLVQRVDIGGRYPAYVARSLDAPDGRARRVEHFAREWRQTLLFSALSARLDGTLSEAGLQVVCDYVRGLADTTTSLTPLAYTEAGQSSRYDIVHGMYVLNCVEPARVILYRPLYGHGAVREFSDLEALGSGIRQSSTLRASVLQWMDEAARQHYHSDLSADTRLVHVGIDPGLLAEPARLDLQFWRIDVDGKLYNANRDWLVAIAEQATTSSAQSRWAMLEQAAWLLFQTAVPLLRGPVALVAWLAQAVMAFSADVSALLEGNAFEASQAVVDLVLNVGMVLLHQHLPGVKPAAPKPGAAMGDALLGYPTGHQAIVAPKQGRVGLPGPVTQARLDFAWRGNAGFNWLDAPRRLALQALRVSVDLADSQPLAMGQARGLHRLGERLYAVMAADVYPVALFDGDVRIIDAQGEPQAWIVRSDGAWRIDASMRLAGAGPKTRRQLLKEENQRLVASLKDEDRKLITEMNALDLEFARHRDFFTKAKADLLDLEAKAQPGAGDEQRLQLQRKIQYQARLRVVDDLKLLVEKGLAHDKVVSRLEALRLMDPLMPDAIRLQRNVTREELVSRCEIYYNELITLINDVNVQALSESMPILPLSPGEAQFYRRFYTQLEQVIAWEGELVNLSNDFDTLLEDTLRDDSIIFKRGIHDEPADKHAQLLEIIEQRRLTATELAFRRLIDLAEACLNRLASVDEQVLSDYAQYLAGPELVSAGAAHGDLAGGELTLNERIDILTGVLDSYGQAEVMSRYLSSLGGDAIRPARLQEYRKALRELIESAERALEQAIREQQLAEKSPSRPAVYAARGGKRRVVRTQRGKSVVGEQRQLGGEEVVQQMDSRKTVLKTFRRRGEEWVEDIAPYEPSPAQVSDPGRWAGQGRKLVRQIESVVKLARQYIRSDEPKGLSTVIDEHVDKLHEVLGQLPDDQANTELSEQLQAGITRLEASRDDLLEALYLTTSHPNAESLRYLLSREQVTVSRVPGRTQLKAGDHLDIYEVRRRPKTAGRMGDGLWEAHFHYPAADTPGRQFSKGHIKLWAERKLGREAQLRAAIERNELLPIYRGNLHLAQVEGLIPFD</sequence>
<dbReference type="InterPro" id="IPR046673">
    <property type="entry name" value="ToxA_N"/>
</dbReference>
<organism evidence="3 4">
    <name type="scientific">Pseudomonas muyukensis</name>
    <dbReference type="NCBI Taxonomy" id="2842357"/>
    <lineage>
        <taxon>Bacteria</taxon>
        <taxon>Pseudomonadati</taxon>
        <taxon>Pseudomonadota</taxon>
        <taxon>Gammaproteobacteria</taxon>
        <taxon>Pseudomonadales</taxon>
        <taxon>Pseudomonadaceae</taxon>
        <taxon>Pseudomonas</taxon>
    </lineage>
</organism>
<keyword evidence="4" id="KW-1185">Reference proteome</keyword>